<dbReference type="InterPro" id="IPR011992">
    <property type="entry name" value="EF-hand-dom_pair"/>
</dbReference>
<dbReference type="EMBL" id="CCAG010003797">
    <property type="status" value="NOT_ANNOTATED_CDS"/>
    <property type="molecule type" value="Genomic_DNA"/>
</dbReference>
<dbReference type="EnsemblMetazoa" id="GMOY009732-RA">
    <property type="protein sequence ID" value="GMOY009732-PA"/>
    <property type="gene ID" value="GMOY009732"/>
</dbReference>
<dbReference type="FunFam" id="1.10.238.10:FF:000007">
    <property type="entry name" value="Putative myosin regulatory light chain sqh"/>
    <property type="match status" value="1"/>
</dbReference>
<reference evidence="5" key="1">
    <citation type="submission" date="2020-05" db="UniProtKB">
        <authorList>
            <consortium name="EnsemblMetazoa"/>
        </authorList>
    </citation>
    <scope>IDENTIFICATION</scope>
    <source>
        <strain evidence="5">Yale</strain>
    </source>
</reference>
<keyword evidence="1" id="KW-0479">Metal-binding</keyword>
<evidence type="ECO:0000256" key="2">
    <source>
        <dbReference type="ARBA" id="ARBA00022737"/>
    </source>
</evidence>
<dbReference type="GO" id="GO:0009791">
    <property type="term" value="P:post-embryonic development"/>
    <property type="evidence" value="ECO:0007669"/>
    <property type="project" value="UniProtKB-ARBA"/>
</dbReference>
<evidence type="ECO:0000313" key="5">
    <source>
        <dbReference type="EnsemblMetazoa" id="GMOY009732-PA"/>
    </source>
</evidence>
<evidence type="ECO:0000313" key="6">
    <source>
        <dbReference type="Proteomes" id="UP000092444"/>
    </source>
</evidence>
<keyword evidence="3" id="KW-0106">Calcium</keyword>
<dbReference type="InterPro" id="IPR002048">
    <property type="entry name" value="EF_hand_dom"/>
</dbReference>
<dbReference type="Proteomes" id="UP000092444">
    <property type="component" value="Unassembled WGS sequence"/>
</dbReference>
<name>A0A1B0G8U5_GLOMM</name>
<keyword evidence="2" id="KW-0677">Repeat</keyword>
<feature type="domain" description="EF-hand" evidence="4">
    <location>
        <begin position="32"/>
        <end position="67"/>
    </location>
</feature>
<dbReference type="SUPFAM" id="SSF47473">
    <property type="entry name" value="EF-hand"/>
    <property type="match status" value="1"/>
</dbReference>
<accession>A0A1B0G8U5</accession>
<sequence>MSSRKTAGRCATTEKRAQRATVPNVFAIFDQGQIAEFKETSNMLDENRDGFVEKENLHDMLASLGKNPIDDYFEQMMNEANGPINFTMFLTLFRELLQGTDSEGLLLKMPLAVLTKKILASYRNIA</sequence>
<protein>
    <recommendedName>
        <fullName evidence="4">EF-hand domain-containing protein</fullName>
    </recommendedName>
</protein>
<evidence type="ECO:0000256" key="3">
    <source>
        <dbReference type="ARBA" id="ARBA00022837"/>
    </source>
</evidence>
<dbReference type="PhylomeDB" id="A0A1B0G8U5"/>
<organism evidence="5 6">
    <name type="scientific">Glossina morsitans morsitans</name>
    <name type="common">Savannah tsetse fly</name>
    <dbReference type="NCBI Taxonomy" id="37546"/>
    <lineage>
        <taxon>Eukaryota</taxon>
        <taxon>Metazoa</taxon>
        <taxon>Ecdysozoa</taxon>
        <taxon>Arthropoda</taxon>
        <taxon>Hexapoda</taxon>
        <taxon>Insecta</taxon>
        <taxon>Pterygota</taxon>
        <taxon>Neoptera</taxon>
        <taxon>Endopterygota</taxon>
        <taxon>Diptera</taxon>
        <taxon>Brachycera</taxon>
        <taxon>Muscomorpha</taxon>
        <taxon>Hippoboscoidea</taxon>
        <taxon>Glossinidae</taxon>
        <taxon>Glossina</taxon>
    </lineage>
</organism>
<evidence type="ECO:0000259" key="4">
    <source>
        <dbReference type="PROSITE" id="PS50222"/>
    </source>
</evidence>
<dbReference type="GO" id="GO:0005509">
    <property type="term" value="F:calcium ion binding"/>
    <property type="evidence" value="ECO:0007669"/>
    <property type="project" value="InterPro"/>
</dbReference>
<dbReference type="STRING" id="37546.A0A1B0G8U5"/>
<keyword evidence="6" id="KW-1185">Reference proteome</keyword>
<dbReference type="InterPro" id="IPR050403">
    <property type="entry name" value="Myosin_RLC"/>
</dbReference>
<dbReference type="PROSITE" id="PS50222">
    <property type="entry name" value="EF_HAND_2"/>
    <property type="match status" value="1"/>
</dbReference>
<dbReference type="VEuPathDB" id="VectorBase:GMOY009732"/>
<dbReference type="PANTHER" id="PTHR23049">
    <property type="entry name" value="MYOSIN REGULATORY LIGHT CHAIN 2"/>
    <property type="match status" value="1"/>
</dbReference>
<dbReference type="Gene3D" id="1.10.238.10">
    <property type="entry name" value="EF-hand"/>
    <property type="match status" value="1"/>
</dbReference>
<proteinExistence type="predicted"/>
<evidence type="ECO:0000256" key="1">
    <source>
        <dbReference type="ARBA" id="ARBA00022723"/>
    </source>
</evidence>
<dbReference type="AlphaFoldDB" id="A0A1B0G8U5"/>